<reference evidence="5" key="1">
    <citation type="submission" date="2010-08" db="EMBL/GenBank/DDBJ databases">
        <title>Genome comparisons of Edwardsiella bacteria analysed using deep sequencing technology.</title>
        <authorList>
            <person name="van Soest J.J."/>
            <person name="Henkel C.V."/>
            <person name="Jansen H.J."/>
            <person name="van den Hondel C.A.M.J.J."/>
            <person name="Bloemberg G.V."/>
            <person name="Meijer A.H."/>
            <person name="Spaink H.P."/>
        </authorList>
    </citation>
    <scope>NUCLEOTIDE SEQUENCE [LARGE SCALE GENOMIC DNA]</scope>
    <source>
        <strain evidence="5">FL6-60</strain>
    </source>
</reference>
<keyword evidence="1" id="KW-0535">Nitrogen fixation</keyword>
<dbReference type="HOGENOM" id="CLU_111580_0_0_6"/>
<dbReference type="SUPFAM" id="SSF53146">
    <property type="entry name" value="Nitrogenase accessory factor-like"/>
    <property type="match status" value="1"/>
</dbReference>
<gene>
    <name evidence="4" type="ordered locus">ETAF_1484</name>
</gene>
<dbReference type="Proteomes" id="UP000002230">
    <property type="component" value="Chromosome"/>
</dbReference>
<dbReference type="Gene3D" id="3.30.420.130">
    <property type="entry name" value="Dinitrogenase iron-molybdenum cofactor biosynthesis domain"/>
    <property type="match status" value="1"/>
</dbReference>
<evidence type="ECO:0000256" key="1">
    <source>
        <dbReference type="ARBA" id="ARBA00023231"/>
    </source>
</evidence>
<evidence type="ECO:0000313" key="4">
    <source>
        <dbReference type="EMBL" id="ADM41594.1"/>
    </source>
</evidence>
<dbReference type="InterPro" id="IPR003731">
    <property type="entry name" value="Di-Nase_FeMo-co_biosynth"/>
</dbReference>
<evidence type="ECO:0000313" key="5">
    <source>
        <dbReference type="Proteomes" id="UP000002230"/>
    </source>
</evidence>
<reference evidence="4 5" key="2">
    <citation type="journal article" date="2011" name="BMC Immunol.">
        <title>Comparison of static immersion and intravenous injection systems for exposure of zebrafish embryos to the natural pathogen Edwardsiella tarda.</title>
        <authorList>
            <person name="van Soest J.J."/>
            <person name="Stockhammer O.W."/>
            <person name="Ordas A."/>
            <person name="Bloemberg G.V."/>
            <person name="Spaink H.P."/>
            <person name="Meijer A.H."/>
        </authorList>
    </citation>
    <scope>NUCLEOTIDE SEQUENCE [LARGE SCALE GENOMIC DNA]</scope>
    <source>
        <strain evidence="4 5">FL6-60</strain>
    </source>
</reference>
<dbReference type="Pfam" id="PF02579">
    <property type="entry name" value="Nitro_FeMo-Co"/>
    <property type="match status" value="1"/>
</dbReference>
<keyword evidence="5" id="KW-1185">Reference proteome</keyword>
<dbReference type="KEGG" id="etd:ETAF_1484"/>
<dbReference type="AlphaFoldDB" id="A0A0H3DUH8"/>
<dbReference type="InterPro" id="IPR036105">
    <property type="entry name" value="DiNase_FeMo-co_biosyn_sf"/>
</dbReference>
<evidence type="ECO:0000259" key="3">
    <source>
        <dbReference type="Pfam" id="PF02579"/>
    </source>
</evidence>
<dbReference type="PATRIC" id="fig|718251.5.peg.1536"/>
<proteinExistence type="predicted"/>
<name>A0A0H3DUH8_EDWTF</name>
<feature type="region of interest" description="Disordered" evidence="2">
    <location>
        <begin position="134"/>
        <end position="157"/>
    </location>
</feature>
<organism evidence="4 5">
    <name type="scientific">Edwardsiella tarda (strain FL6-60)</name>
    <dbReference type="NCBI Taxonomy" id="718251"/>
    <lineage>
        <taxon>Bacteria</taxon>
        <taxon>Pseudomonadati</taxon>
        <taxon>Pseudomonadota</taxon>
        <taxon>Gammaproteobacteria</taxon>
        <taxon>Enterobacterales</taxon>
        <taxon>Hafniaceae</taxon>
        <taxon>Edwardsiella</taxon>
    </lineage>
</organism>
<protein>
    <recommendedName>
        <fullName evidence="3">Dinitrogenase iron-molybdenum cofactor biosynthesis domain-containing protein</fullName>
    </recommendedName>
</protein>
<evidence type="ECO:0000256" key="2">
    <source>
        <dbReference type="SAM" id="MobiDB-lite"/>
    </source>
</evidence>
<dbReference type="EMBL" id="CP002154">
    <property type="protein sequence ID" value="ADM41594.1"/>
    <property type="molecule type" value="Genomic_DNA"/>
</dbReference>
<accession>A0A0H3DUH8</accession>
<feature type="domain" description="Dinitrogenase iron-molybdenum cofactor biosynthesis" evidence="3">
    <location>
        <begin position="9"/>
        <end position="93"/>
    </location>
</feature>
<sequence>MLTAIPMHGNRIAGHLARAPQVAIFDQRGCEIARYDNPAAAEHCAGKKQLLALLRQHQVQRLVVRNVGQHMAQRLLAMGLEIRLTKGGDLQSAYCQDRCPLPALTDPAQARPPRKAHDGAHGCGGGCHHGAEPATPSLLQPRHSQNGAPHIVRCQRI</sequence>